<keyword evidence="4" id="KW-0862">Zinc</keyword>
<dbReference type="SUPFAM" id="SSF48508">
    <property type="entry name" value="Nuclear receptor ligand-binding domain"/>
    <property type="match status" value="1"/>
</dbReference>
<evidence type="ECO:0000256" key="3">
    <source>
        <dbReference type="ARBA" id="ARBA00022771"/>
    </source>
</evidence>
<evidence type="ECO:0000256" key="5">
    <source>
        <dbReference type="ARBA" id="ARBA00023015"/>
    </source>
</evidence>
<dbReference type="GO" id="GO:0005667">
    <property type="term" value="C:transcription regulator complex"/>
    <property type="evidence" value="ECO:0007669"/>
    <property type="project" value="TreeGrafter"/>
</dbReference>
<keyword evidence="9" id="KW-0539">Nucleus</keyword>
<feature type="compositionally biased region" description="Low complexity" evidence="10">
    <location>
        <begin position="690"/>
        <end position="700"/>
    </location>
</feature>
<keyword evidence="7" id="KW-0804">Transcription</keyword>
<dbReference type="PRINTS" id="PR00047">
    <property type="entry name" value="STROIDFINGER"/>
</dbReference>
<feature type="region of interest" description="Disordered" evidence="10">
    <location>
        <begin position="677"/>
        <end position="711"/>
    </location>
</feature>
<reference evidence="13" key="2">
    <citation type="submission" date="2025-09" db="UniProtKB">
        <authorList>
            <consortium name="Ensembl"/>
        </authorList>
    </citation>
    <scope>IDENTIFICATION</scope>
</reference>
<feature type="region of interest" description="Disordered" evidence="10">
    <location>
        <begin position="171"/>
        <end position="266"/>
    </location>
</feature>
<dbReference type="InterPro" id="IPR013088">
    <property type="entry name" value="Znf_NHR/GATA"/>
</dbReference>
<evidence type="ECO:0000259" key="12">
    <source>
        <dbReference type="PROSITE" id="PS51843"/>
    </source>
</evidence>
<feature type="compositionally biased region" description="Pro residues" evidence="10">
    <location>
        <begin position="307"/>
        <end position="319"/>
    </location>
</feature>
<dbReference type="PANTHER" id="PTHR24085">
    <property type="entry name" value="NUCLEAR HORMONE RECEPTOR"/>
    <property type="match status" value="1"/>
</dbReference>
<dbReference type="PRINTS" id="PR01286">
    <property type="entry name" value="NORNUCRECPTR"/>
</dbReference>
<keyword evidence="2" id="KW-0479">Metal-binding</keyword>
<feature type="domain" description="NR LBD" evidence="12">
    <location>
        <begin position="707"/>
        <end position="941"/>
    </location>
</feature>
<dbReference type="CDD" id="cd06969">
    <property type="entry name" value="NR_DBD_NGFI-B"/>
    <property type="match status" value="1"/>
</dbReference>
<keyword evidence="6" id="KW-0238">DNA-binding</keyword>
<dbReference type="Ensembl" id="ENSAZOT00000006428.1">
    <property type="protein sequence ID" value="ENSAZOP00000006008.1"/>
    <property type="gene ID" value="ENSAZOG00000003880.1"/>
</dbReference>
<dbReference type="Gene3D" id="3.30.50.10">
    <property type="entry name" value="Erythroid Transcription Factor GATA-1, subunit A"/>
    <property type="match status" value="1"/>
</dbReference>
<keyword evidence="8" id="KW-0675">Receptor</keyword>
<sequence>MDRARAGEAFLRRLLSGTRPKPRGFWGASVCGSGRGWRGCAKPGAHRRWKRSSKLLIQWSSPSPPPHPLSPLLGGPCRVNEGFETRLEKSRSQWERFTLFLLALRGGEGWHWGLNAERTEEEKSCAERGGVGADFFLIYSPHGSELLAPAAALRRGAACFKAHRVSLGNRRLGEGGASRAPRPGRAQSRRWEPGRHPAARQRGRGERRGRGKLGRKGKRGKREKNKREREQESQPAEGGGAGASHGEPPLRGTRGRGGAPLAHPGAELPPCRLLTLSLLLAAPGSEERPPPRPASQAASAERSQPARSPPPPPPPPPGAARPTSPTIQRARYPPDMPCVQAQYSPSPPGSNYAAQTYAYGSEYSSEIMNPDYAKLTMDLSSTEITATATTSLPSFSTFMEGYSGSYELKPSCLYQMQSASSSQRPLIKMEDARLSTYQPSLPPSTDEGMPSTSMYFKQSPPSTPTTPGFPPHQSLWDEPPLQPTQTCLPPGHLMEAAPMKTVPPRFPLFHFKHSPPHTPAAAAHMCYDPASLSLPLGPDRPAAGQAPMESHSYGLPLAKRPATLAFSPLGLNAATSSLMGEASGGGGSGLPSPPSRSSSSGEGTCAVCGDNAACQHYGVRTCEGCKGFFKRTVQKNAKYVCLANKNCPVDKRRRNRCQYCRFQKCLSVGMVKEVVRTDSLKGRRGRLPSKPKSPLQQEPSQPSPPSPPISMMNALVRALTDSTPRELDYSRYCSTDQAAAGTDAEHVQQFYNLLTASIDISRGWAEKIPGFTDLPKEDQTLLIESAFLELFVLRLSIRSDTAEDKFVFCNGLVLHRLQCLRGFGEWLDSIKDFSLNLKSLNLDIPALASLSALTMITERHGLKEPKKVEELCNKITSSLKDHLTFSCQNKGQPLESAEPKVLGVLADLRSLCTLGLQRIFYLKLEDLVPAPSIIDRLFLDTLPF</sequence>
<dbReference type="GO" id="GO:0000978">
    <property type="term" value="F:RNA polymerase II cis-regulatory region sequence-specific DNA binding"/>
    <property type="evidence" value="ECO:0007669"/>
    <property type="project" value="TreeGrafter"/>
</dbReference>
<keyword evidence="3" id="KW-0863">Zinc-finger</keyword>
<protein>
    <submittedName>
        <fullName evidence="13">Nuclear receptor subfamily 4 group A member 3</fullName>
    </submittedName>
</protein>
<comment type="subcellular location">
    <subcellularLocation>
        <location evidence="1">Nucleus</location>
    </subcellularLocation>
</comment>
<dbReference type="GO" id="GO:0071376">
    <property type="term" value="P:cellular response to corticotropin-releasing hormone stimulus"/>
    <property type="evidence" value="ECO:0007669"/>
    <property type="project" value="TreeGrafter"/>
</dbReference>
<feature type="domain" description="Nuclear receptor" evidence="11">
    <location>
        <begin position="602"/>
        <end position="677"/>
    </location>
</feature>
<dbReference type="GO" id="GO:0005634">
    <property type="term" value="C:nucleus"/>
    <property type="evidence" value="ECO:0007669"/>
    <property type="project" value="UniProtKB-SubCell"/>
</dbReference>
<dbReference type="SMART" id="SM00399">
    <property type="entry name" value="ZnF_C4"/>
    <property type="match status" value="1"/>
</dbReference>
<dbReference type="GO" id="GO:0008270">
    <property type="term" value="F:zinc ion binding"/>
    <property type="evidence" value="ECO:0007669"/>
    <property type="project" value="UniProtKB-KW"/>
</dbReference>
<dbReference type="SMART" id="SM00430">
    <property type="entry name" value="HOLI"/>
    <property type="match status" value="1"/>
</dbReference>
<dbReference type="AlphaFoldDB" id="A0A8B9UE37"/>
<keyword evidence="14" id="KW-1185">Reference proteome</keyword>
<dbReference type="SUPFAM" id="SSF57716">
    <property type="entry name" value="Glucocorticoid receptor-like (DNA-binding domain)"/>
    <property type="match status" value="1"/>
</dbReference>
<name>A0A8B9UE37_9AVES</name>
<organism evidence="13 14">
    <name type="scientific">Anas zonorhyncha</name>
    <name type="common">Eastern spot-billed duck</name>
    <dbReference type="NCBI Taxonomy" id="75864"/>
    <lineage>
        <taxon>Eukaryota</taxon>
        <taxon>Metazoa</taxon>
        <taxon>Chordata</taxon>
        <taxon>Craniata</taxon>
        <taxon>Vertebrata</taxon>
        <taxon>Euteleostomi</taxon>
        <taxon>Archelosauria</taxon>
        <taxon>Archosauria</taxon>
        <taxon>Dinosauria</taxon>
        <taxon>Saurischia</taxon>
        <taxon>Theropoda</taxon>
        <taxon>Coelurosauria</taxon>
        <taxon>Aves</taxon>
        <taxon>Neognathae</taxon>
        <taxon>Galloanserae</taxon>
        <taxon>Anseriformes</taxon>
        <taxon>Anatidae</taxon>
        <taxon>Anatinae</taxon>
        <taxon>Anas</taxon>
    </lineage>
</organism>
<evidence type="ECO:0000256" key="10">
    <source>
        <dbReference type="SAM" id="MobiDB-lite"/>
    </source>
</evidence>
<dbReference type="PROSITE" id="PS51030">
    <property type="entry name" value="NUCLEAR_REC_DBD_2"/>
    <property type="match status" value="1"/>
</dbReference>
<keyword evidence="5" id="KW-0805">Transcription regulation</keyword>
<dbReference type="PROSITE" id="PS51843">
    <property type="entry name" value="NR_LBD"/>
    <property type="match status" value="1"/>
</dbReference>
<feature type="compositionally biased region" description="Basic residues" evidence="10">
    <location>
        <begin position="209"/>
        <end position="224"/>
    </location>
</feature>
<evidence type="ECO:0000256" key="9">
    <source>
        <dbReference type="ARBA" id="ARBA00023242"/>
    </source>
</evidence>
<evidence type="ECO:0000313" key="14">
    <source>
        <dbReference type="Proteomes" id="UP000694549"/>
    </source>
</evidence>
<feature type="region of interest" description="Disordered" evidence="10">
    <location>
        <begin position="283"/>
        <end position="350"/>
    </location>
</feature>
<dbReference type="PROSITE" id="PS00031">
    <property type="entry name" value="NUCLEAR_REC_DBD_1"/>
    <property type="match status" value="1"/>
</dbReference>
<evidence type="ECO:0000256" key="6">
    <source>
        <dbReference type="ARBA" id="ARBA00023125"/>
    </source>
</evidence>
<dbReference type="InterPro" id="IPR035500">
    <property type="entry name" value="NHR-like_dom_sf"/>
</dbReference>
<dbReference type="Pfam" id="PF00104">
    <property type="entry name" value="Hormone_recep"/>
    <property type="match status" value="1"/>
</dbReference>
<dbReference type="PANTHER" id="PTHR24085:SF2">
    <property type="entry name" value="NUCLEAR RECEPTOR SUBFAMILY 4 GROUP A MEMBER 3"/>
    <property type="match status" value="1"/>
</dbReference>
<dbReference type="PRINTS" id="PR00398">
    <property type="entry name" value="STRDHORMONER"/>
</dbReference>
<evidence type="ECO:0000259" key="11">
    <source>
        <dbReference type="PROSITE" id="PS51030"/>
    </source>
</evidence>
<evidence type="ECO:0000313" key="13">
    <source>
        <dbReference type="Ensembl" id="ENSAZOP00000006008.1"/>
    </source>
</evidence>
<dbReference type="Gene3D" id="1.10.565.10">
    <property type="entry name" value="Retinoid X Receptor"/>
    <property type="match status" value="1"/>
</dbReference>
<reference evidence="13" key="1">
    <citation type="submission" date="2025-08" db="UniProtKB">
        <authorList>
            <consortium name="Ensembl"/>
        </authorList>
    </citation>
    <scope>IDENTIFICATION</scope>
</reference>
<dbReference type="PRINTS" id="PR01284">
    <property type="entry name" value="NUCLEARECPTR"/>
</dbReference>
<proteinExistence type="predicted"/>
<evidence type="ECO:0000256" key="2">
    <source>
        <dbReference type="ARBA" id="ARBA00022723"/>
    </source>
</evidence>
<dbReference type="GO" id="GO:0004879">
    <property type="term" value="F:nuclear receptor activity"/>
    <property type="evidence" value="ECO:0007669"/>
    <property type="project" value="InterPro"/>
</dbReference>
<dbReference type="FunFam" id="3.30.50.10:FF:000009">
    <property type="entry name" value="nuclear receptor subfamily 4 group A member 2"/>
    <property type="match status" value="1"/>
</dbReference>
<evidence type="ECO:0000256" key="4">
    <source>
        <dbReference type="ARBA" id="ARBA00022833"/>
    </source>
</evidence>
<dbReference type="InterPro" id="IPR003070">
    <property type="entry name" value="NR4A1-3"/>
</dbReference>
<dbReference type="InterPro" id="IPR001723">
    <property type="entry name" value="Nuclear_hrmn_rcpt"/>
</dbReference>
<evidence type="ECO:0000256" key="7">
    <source>
        <dbReference type="ARBA" id="ARBA00023163"/>
    </source>
</evidence>
<evidence type="ECO:0000256" key="1">
    <source>
        <dbReference type="ARBA" id="ARBA00004123"/>
    </source>
</evidence>
<dbReference type="InterPro" id="IPR001628">
    <property type="entry name" value="Znf_hrmn_rcpt"/>
</dbReference>
<dbReference type="Pfam" id="PF00105">
    <property type="entry name" value="zf-C4"/>
    <property type="match status" value="1"/>
</dbReference>
<dbReference type="GO" id="GO:0035259">
    <property type="term" value="F:nuclear glucocorticoid receptor binding"/>
    <property type="evidence" value="ECO:0007669"/>
    <property type="project" value="TreeGrafter"/>
</dbReference>
<feature type="compositionally biased region" description="Low complexity" evidence="10">
    <location>
        <begin position="294"/>
        <end position="306"/>
    </location>
</feature>
<dbReference type="Proteomes" id="UP000694549">
    <property type="component" value="Unplaced"/>
</dbReference>
<dbReference type="InterPro" id="IPR000536">
    <property type="entry name" value="Nucl_hrmn_rcpt_lig-bd"/>
</dbReference>
<accession>A0A8B9UE37</accession>
<evidence type="ECO:0000256" key="8">
    <source>
        <dbReference type="ARBA" id="ARBA00023170"/>
    </source>
</evidence>
<dbReference type="InterPro" id="IPR003072">
    <property type="entry name" value="NR4A3"/>
</dbReference>